<keyword evidence="1" id="KW-0732">Signal</keyword>
<gene>
    <name evidence="2" type="ORF">K458DRAFT_403636</name>
</gene>
<evidence type="ECO:0000313" key="2">
    <source>
        <dbReference type="EMBL" id="KAF2685459.1"/>
    </source>
</evidence>
<dbReference type="EMBL" id="MU005579">
    <property type="protein sequence ID" value="KAF2685459.1"/>
    <property type="molecule type" value="Genomic_DNA"/>
</dbReference>
<dbReference type="OrthoDB" id="4323739at2759"/>
<name>A0A6G1J5Q8_9PLEO</name>
<protein>
    <submittedName>
        <fullName evidence="2">Uncharacterized protein</fullName>
    </submittedName>
</protein>
<accession>A0A6G1J5Q8</accession>
<dbReference type="AlphaFoldDB" id="A0A6G1J5Q8"/>
<reference evidence="2" key="1">
    <citation type="journal article" date="2020" name="Stud. Mycol.">
        <title>101 Dothideomycetes genomes: a test case for predicting lifestyles and emergence of pathogens.</title>
        <authorList>
            <person name="Haridas S."/>
            <person name="Albert R."/>
            <person name="Binder M."/>
            <person name="Bloem J."/>
            <person name="Labutti K."/>
            <person name="Salamov A."/>
            <person name="Andreopoulos B."/>
            <person name="Baker S."/>
            <person name="Barry K."/>
            <person name="Bills G."/>
            <person name="Bluhm B."/>
            <person name="Cannon C."/>
            <person name="Castanera R."/>
            <person name="Culley D."/>
            <person name="Daum C."/>
            <person name="Ezra D."/>
            <person name="Gonzalez J."/>
            <person name="Henrissat B."/>
            <person name="Kuo A."/>
            <person name="Liang C."/>
            <person name="Lipzen A."/>
            <person name="Lutzoni F."/>
            <person name="Magnuson J."/>
            <person name="Mondo S."/>
            <person name="Nolan M."/>
            <person name="Ohm R."/>
            <person name="Pangilinan J."/>
            <person name="Park H.-J."/>
            <person name="Ramirez L."/>
            <person name="Alfaro M."/>
            <person name="Sun H."/>
            <person name="Tritt A."/>
            <person name="Yoshinaga Y."/>
            <person name="Zwiers L.-H."/>
            <person name="Turgeon B."/>
            <person name="Goodwin S."/>
            <person name="Spatafora J."/>
            <person name="Crous P."/>
            <person name="Grigoriev I."/>
        </authorList>
    </citation>
    <scope>NUCLEOTIDE SEQUENCE</scope>
    <source>
        <strain evidence="2">CBS 122367</strain>
    </source>
</reference>
<keyword evidence="3" id="KW-1185">Reference proteome</keyword>
<organism evidence="2 3">
    <name type="scientific">Lentithecium fluviatile CBS 122367</name>
    <dbReference type="NCBI Taxonomy" id="1168545"/>
    <lineage>
        <taxon>Eukaryota</taxon>
        <taxon>Fungi</taxon>
        <taxon>Dikarya</taxon>
        <taxon>Ascomycota</taxon>
        <taxon>Pezizomycotina</taxon>
        <taxon>Dothideomycetes</taxon>
        <taxon>Pleosporomycetidae</taxon>
        <taxon>Pleosporales</taxon>
        <taxon>Massarineae</taxon>
        <taxon>Lentitheciaceae</taxon>
        <taxon>Lentithecium</taxon>
    </lineage>
</organism>
<evidence type="ECO:0000256" key="1">
    <source>
        <dbReference type="SAM" id="SignalP"/>
    </source>
</evidence>
<feature type="signal peptide" evidence="1">
    <location>
        <begin position="1"/>
        <end position="18"/>
    </location>
</feature>
<evidence type="ECO:0000313" key="3">
    <source>
        <dbReference type="Proteomes" id="UP000799291"/>
    </source>
</evidence>
<proteinExistence type="predicted"/>
<sequence length="158" mass="17201">MKFFATLPIAALLALAAAAPSPAPSEASLEPVTMTNPPTPEQLLHLEDNESVFVEAEGKRAAEKRATQINVGVWEQKWNGGAKGIFTVALGQCYAIGSQWNDAISSLEVPQGYSCVFFASYGCNFNEHARLYVHGQFIGDLDPWGLNKKLSSIYCYTQ</sequence>
<dbReference type="Gene3D" id="2.60.20.10">
    <property type="entry name" value="Crystallins"/>
    <property type="match status" value="1"/>
</dbReference>
<dbReference type="Proteomes" id="UP000799291">
    <property type="component" value="Unassembled WGS sequence"/>
</dbReference>
<feature type="chain" id="PRO_5026036468" evidence="1">
    <location>
        <begin position="19"/>
        <end position="158"/>
    </location>
</feature>